<protein>
    <submittedName>
        <fullName evidence="1">Uncharacterized protein</fullName>
    </submittedName>
</protein>
<proteinExistence type="predicted"/>
<comment type="caution">
    <text evidence="1">The sequence shown here is derived from an EMBL/GenBank/DDBJ whole genome shotgun (WGS) entry which is preliminary data.</text>
</comment>
<reference evidence="1" key="1">
    <citation type="journal article" date="2021" name="PeerJ">
        <title>Extensive microbial diversity within the chicken gut microbiome revealed by metagenomics and culture.</title>
        <authorList>
            <person name="Gilroy R."/>
            <person name="Ravi A."/>
            <person name="Getino M."/>
            <person name="Pursley I."/>
            <person name="Horton D.L."/>
            <person name="Alikhan N.F."/>
            <person name="Baker D."/>
            <person name="Gharbi K."/>
            <person name="Hall N."/>
            <person name="Watson M."/>
            <person name="Adriaenssens E.M."/>
            <person name="Foster-Nyarko E."/>
            <person name="Jarju S."/>
            <person name="Secka A."/>
            <person name="Antonio M."/>
            <person name="Oren A."/>
            <person name="Chaudhuri R.R."/>
            <person name="La Ragione R."/>
            <person name="Hildebrand F."/>
            <person name="Pallen M.J."/>
        </authorList>
    </citation>
    <scope>NUCLEOTIDE SEQUENCE</scope>
    <source>
        <strain evidence="1">4100</strain>
    </source>
</reference>
<sequence length="179" mass="19426">MKSFKNLLKCAFIAAQSITLCSCSSDDDEPIYNDPEYIITSDLTADDVCGDWILTSVKPSNGEEIIFNLPVSISNPQTAIQSDGTQICTYDVSTAVEDDNMTIGCSVLNGKVLSVALDYGFTIREDDQPTVSGVIIGNAVGKQNISKNAITFTGDCKLTPFGEIPDMNPNPCTYYLQRR</sequence>
<accession>A0A4Q0U874</accession>
<dbReference type="EMBL" id="DYXT01000006">
    <property type="protein sequence ID" value="HJE38272.1"/>
    <property type="molecule type" value="Genomic_DNA"/>
</dbReference>
<dbReference type="AlphaFoldDB" id="A0A4Q0U874"/>
<evidence type="ECO:0000313" key="2">
    <source>
        <dbReference type="Proteomes" id="UP000711407"/>
    </source>
</evidence>
<evidence type="ECO:0000313" key="1">
    <source>
        <dbReference type="EMBL" id="HJE38272.1"/>
    </source>
</evidence>
<dbReference type="PROSITE" id="PS51257">
    <property type="entry name" value="PROKAR_LIPOPROTEIN"/>
    <property type="match status" value="1"/>
</dbReference>
<dbReference type="Proteomes" id="UP000711407">
    <property type="component" value="Unassembled WGS sequence"/>
</dbReference>
<gene>
    <name evidence="1" type="ORF">K8V47_00690</name>
</gene>
<reference evidence="1" key="2">
    <citation type="submission" date="2021-09" db="EMBL/GenBank/DDBJ databases">
        <authorList>
            <person name="Gilroy R."/>
        </authorList>
    </citation>
    <scope>NUCLEOTIDE SEQUENCE</scope>
    <source>
        <strain evidence="1">4100</strain>
    </source>
</reference>
<organism evidence="1 2">
    <name type="scientific">Candidatus Amulumruptor caecigallinarius</name>
    <dbReference type="NCBI Taxonomy" id="2109911"/>
    <lineage>
        <taxon>Bacteria</taxon>
        <taxon>Pseudomonadati</taxon>
        <taxon>Bacteroidota</taxon>
        <taxon>Bacteroidia</taxon>
        <taxon>Bacteroidales</taxon>
        <taxon>Muribaculaceae</taxon>
        <taxon>Candidatus Amulumruptor</taxon>
    </lineage>
</organism>
<name>A0A4Q0U874_9BACT</name>